<dbReference type="GeneID" id="14911664"/>
<dbReference type="SUPFAM" id="SSF81383">
    <property type="entry name" value="F-box domain"/>
    <property type="match status" value="1"/>
</dbReference>
<feature type="compositionally biased region" description="Low complexity" evidence="2">
    <location>
        <begin position="420"/>
        <end position="432"/>
    </location>
</feature>
<dbReference type="Gene3D" id="2.130.10.10">
    <property type="entry name" value="YVTN repeat-like/Quinoprotein amine dehydrogenase"/>
    <property type="match status" value="4"/>
</dbReference>
<dbReference type="Proteomes" id="UP000011083">
    <property type="component" value="Unassembled WGS sequence"/>
</dbReference>
<evidence type="ECO:0000259" key="3">
    <source>
        <dbReference type="PROSITE" id="PS50181"/>
    </source>
</evidence>
<accession>L8GDU7</accession>
<sequence>MEAAGEDVRTDVVSEVACHLDELPQEILFLILTHLRDVKEVASVSRVSKRFYSLLASNAIWKLLYCAKWEANPLLPNFLEVIGRPAEEVLKEDADDDTDGPSIKDAFKHKYFLEQRWFKGEWTRQSFLAHPGSSVNGLKFVASPSSSAPATLVTCSDDHTVRVWQPVAVAAPPEPAGDDSDSSFFFSNSPGSLFSSFRNSKIRNLGLSLTAKPQLECTDTLKGHQSVVWCVDYDGNVIVSGSHDESVIVWRDGAIAHNFAKVLDGGINGIILHENSVLARSRMGKEVVLTDIEACKHTVRYDSNSYGVFSFDASWEDNVLISCGGKALYCWDMRTSEPQFSYKIPTQMGRFEVLKLKTGTHLLATGDSDGDCAFWDLRVVSSAAMTPLAFAPASSSTSSTTSPSPSSSTSSSSPSPPSMGSPRLSSSPPLASLATYPSSSSSSSALFSSSSSPPAATSYLATSAASPGGGGLSSLAGATTVGSNKNPGHITSFIHGLSPVCGLYFDNSKLVSASKSGIIKVWDIGCSKDKSSQLARCKIDLGSKVWCFQADDRSLVCGDRGGFIHLVDFGADTRPRFGGMTADSKCSLQ</sequence>
<dbReference type="Pfam" id="PF00400">
    <property type="entry name" value="WD40"/>
    <property type="match status" value="3"/>
</dbReference>
<dbReference type="RefSeq" id="XP_004333210.1">
    <property type="nucleotide sequence ID" value="XM_004333162.1"/>
</dbReference>
<dbReference type="SUPFAM" id="SSF50978">
    <property type="entry name" value="WD40 repeat-like"/>
    <property type="match status" value="1"/>
</dbReference>
<dbReference type="InterPro" id="IPR015943">
    <property type="entry name" value="WD40/YVTN_repeat-like_dom_sf"/>
</dbReference>
<keyword evidence="1" id="KW-0853">WD repeat</keyword>
<organism evidence="4 5">
    <name type="scientific">Acanthamoeba castellanii (strain ATCC 30010 / Neff)</name>
    <dbReference type="NCBI Taxonomy" id="1257118"/>
    <lineage>
        <taxon>Eukaryota</taxon>
        <taxon>Amoebozoa</taxon>
        <taxon>Discosea</taxon>
        <taxon>Longamoebia</taxon>
        <taxon>Centramoebida</taxon>
        <taxon>Acanthamoebidae</taxon>
        <taxon>Acanthamoeba</taxon>
    </lineage>
</organism>
<feature type="region of interest" description="Disordered" evidence="2">
    <location>
        <begin position="392"/>
        <end position="432"/>
    </location>
</feature>
<feature type="domain" description="F-box" evidence="3">
    <location>
        <begin position="17"/>
        <end position="64"/>
    </location>
</feature>
<reference evidence="4 5" key="1">
    <citation type="journal article" date="2013" name="Genome Biol.">
        <title>Genome of Acanthamoeba castellanii highlights extensive lateral gene transfer and early evolution of tyrosine kinase signaling.</title>
        <authorList>
            <person name="Clarke M."/>
            <person name="Lohan A.J."/>
            <person name="Liu B."/>
            <person name="Lagkouvardos I."/>
            <person name="Roy S."/>
            <person name="Zafar N."/>
            <person name="Bertelli C."/>
            <person name="Schilde C."/>
            <person name="Kianianmomeni A."/>
            <person name="Burglin T.R."/>
            <person name="Frech C."/>
            <person name="Turcotte B."/>
            <person name="Kopec K.O."/>
            <person name="Synnott J.M."/>
            <person name="Choo C."/>
            <person name="Paponov I."/>
            <person name="Finkler A."/>
            <person name="Soon Heng Tan C."/>
            <person name="Hutchins A.P."/>
            <person name="Weinmeier T."/>
            <person name="Rattei T."/>
            <person name="Chu J.S."/>
            <person name="Gimenez G."/>
            <person name="Irimia M."/>
            <person name="Rigden D.J."/>
            <person name="Fitzpatrick D.A."/>
            <person name="Lorenzo-Morales J."/>
            <person name="Bateman A."/>
            <person name="Chiu C.H."/>
            <person name="Tang P."/>
            <person name="Hegemann P."/>
            <person name="Fromm H."/>
            <person name="Raoult D."/>
            <person name="Greub G."/>
            <person name="Miranda-Saavedra D."/>
            <person name="Chen N."/>
            <person name="Nash P."/>
            <person name="Ginger M.L."/>
            <person name="Horn M."/>
            <person name="Schaap P."/>
            <person name="Caler L."/>
            <person name="Loftus B."/>
        </authorList>
    </citation>
    <scope>NUCLEOTIDE SEQUENCE [LARGE SCALE GENOMIC DNA]</scope>
    <source>
        <strain evidence="4 5">Neff</strain>
    </source>
</reference>
<protein>
    <submittedName>
        <fullName evidence="4">Fbox domain containing protein</fullName>
    </submittedName>
</protein>
<gene>
    <name evidence="4" type="ORF">ACA1_389080</name>
</gene>
<dbReference type="SMART" id="SM00320">
    <property type="entry name" value="WD40"/>
    <property type="match status" value="5"/>
</dbReference>
<dbReference type="Gene3D" id="1.20.1280.50">
    <property type="match status" value="1"/>
</dbReference>
<dbReference type="VEuPathDB" id="AmoebaDB:ACA1_389080"/>
<evidence type="ECO:0000313" key="4">
    <source>
        <dbReference type="EMBL" id="ELR11197.1"/>
    </source>
</evidence>
<dbReference type="PANTHER" id="PTHR19855:SF11">
    <property type="entry name" value="RIBOSOME BIOGENESIS PROTEIN WDR12"/>
    <property type="match status" value="1"/>
</dbReference>
<dbReference type="PROSITE" id="PS50181">
    <property type="entry name" value="FBOX"/>
    <property type="match status" value="1"/>
</dbReference>
<dbReference type="OrthoDB" id="28868at2759"/>
<dbReference type="AlphaFoldDB" id="L8GDU7"/>
<dbReference type="InterPro" id="IPR001680">
    <property type="entry name" value="WD40_rpt"/>
</dbReference>
<dbReference type="InterPro" id="IPR001810">
    <property type="entry name" value="F-box_dom"/>
</dbReference>
<dbReference type="PROSITE" id="PS50082">
    <property type="entry name" value="WD_REPEATS_2"/>
    <property type="match status" value="1"/>
</dbReference>
<dbReference type="PROSITE" id="PS50294">
    <property type="entry name" value="WD_REPEATS_REGION"/>
    <property type="match status" value="1"/>
</dbReference>
<dbReference type="InterPro" id="IPR036322">
    <property type="entry name" value="WD40_repeat_dom_sf"/>
</dbReference>
<evidence type="ECO:0000256" key="1">
    <source>
        <dbReference type="PROSITE-ProRule" id="PRU00221"/>
    </source>
</evidence>
<proteinExistence type="predicted"/>
<keyword evidence="5" id="KW-1185">Reference proteome</keyword>
<dbReference type="SMART" id="SM00256">
    <property type="entry name" value="FBOX"/>
    <property type="match status" value="1"/>
</dbReference>
<feature type="repeat" description="WD" evidence="1">
    <location>
        <begin position="221"/>
        <end position="250"/>
    </location>
</feature>
<dbReference type="EMBL" id="KB008156">
    <property type="protein sequence ID" value="ELR11197.1"/>
    <property type="molecule type" value="Genomic_DNA"/>
</dbReference>
<dbReference type="Pfam" id="PF12937">
    <property type="entry name" value="F-box-like"/>
    <property type="match status" value="1"/>
</dbReference>
<name>L8GDU7_ACACF</name>
<evidence type="ECO:0000256" key="2">
    <source>
        <dbReference type="SAM" id="MobiDB-lite"/>
    </source>
</evidence>
<feature type="compositionally biased region" description="Low complexity" evidence="2">
    <location>
        <begin position="392"/>
        <end position="413"/>
    </location>
</feature>
<evidence type="ECO:0000313" key="5">
    <source>
        <dbReference type="Proteomes" id="UP000011083"/>
    </source>
</evidence>
<dbReference type="PANTHER" id="PTHR19855">
    <property type="entry name" value="WD40 REPEAT PROTEIN 12, 37"/>
    <property type="match status" value="1"/>
</dbReference>
<dbReference type="InterPro" id="IPR036047">
    <property type="entry name" value="F-box-like_dom_sf"/>
</dbReference>
<dbReference type="KEGG" id="acan:ACA1_389080"/>